<evidence type="ECO:0000313" key="2">
    <source>
        <dbReference type="EMBL" id="KAJ3570719.1"/>
    </source>
</evidence>
<reference evidence="2" key="1">
    <citation type="submission" date="2022-07" db="EMBL/GenBank/DDBJ databases">
        <title>Genome Sequence of Leucocoprinus birnbaumii.</title>
        <authorList>
            <person name="Buettner E."/>
        </authorList>
    </citation>
    <scope>NUCLEOTIDE SEQUENCE</scope>
    <source>
        <strain evidence="2">VT141</strain>
    </source>
</reference>
<dbReference type="AlphaFoldDB" id="A0AAD5VV43"/>
<dbReference type="EMBL" id="JANIEX010000222">
    <property type="protein sequence ID" value="KAJ3570719.1"/>
    <property type="molecule type" value="Genomic_DNA"/>
</dbReference>
<feature type="region of interest" description="Disordered" evidence="1">
    <location>
        <begin position="120"/>
        <end position="177"/>
    </location>
</feature>
<evidence type="ECO:0000256" key="1">
    <source>
        <dbReference type="SAM" id="MobiDB-lite"/>
    </source>
</evidence>
<name>A0AAD5VV43_9AGAR</name>
<feature type="compositionally biased region" description="Low complexity" evidence="1">
    <location>
        <begin position="40"/>
        <end position="52"/>
    </location>
</feature>
<accession>A0AAD5VV43</accession>
<evidence type="ECO:0000313" key="3">
    <source>
        <dbReference type="Proteomes" id="UP001213000"/>
    </source>
</evidence>
<dbReference type="Proteomes" id="UP001213000">
    <property type="component" value="Unassembled WGS sequence"/>
</dbReference>
<proteinExistence type="predicted"/>
<sequence length="190" mass="20809">MSSTTVVTYAGAAAQSQSPAKYVPVHRRANASDDVTSHRSASPTPSEASTATLVAAEAPAPKSRTYSITTLLHLAHDPEIKLISLAQKEKLRETAPEIVMNRKMRKALEYHAIQERVRAKALTQPTETPSKDVPHPHPISDAPVKFSPQPQRQRPGMRRPGRPAAERRPNVSKAMDAASWRTFRLPSVAV</sequence>
<gene>
    <name evidence="2" type="ORF">NP233_g4213</name>
</gene>
<feature type="region of interest" description="Disordered" evidence="1">
    <location>
        <begin position="1"/>
        <end position="59"/>
    </location>
</feature>
<protein>
    <submittedName>
        <fullName evidence="2">Uncharacterized protein</fullName>
    </submittedName>
</protein>
<comment type="caution">
    <text evidence="2">The sequence shown here is derived from an EMBL/GenBank/DDBJ whole genome shotgun (WGS) entry which is preliminary data.</text>
</comment>
<keyword evidence="3" id="KW-1185">Reference proteome</keyword>
<organism evidence="2 3">
    <name type="scientific">Leucocoprinus birnbaumii</name>
    <dbReference type="NCBI Taxonomy" id="56174"/>
    <lineage>
        <taxon>Eukaryota</taxon>
        <taxon>Fungi</taxon>
        <taxon>Dikarya</taxon>
        <taxon>Basidiomycota</taxon>
        <taxon>Agaricomycotina</taxon>
        <taxon>Agaricomycetes</taxon>
        <taxon>Agaricomycetidae</taxon>
        <taxon>Agaricales</taxon>
        <taxon>Agaricineae</taxon>
        <taxon>Agaricaceae</taxon>
        <taxon>Leucocoprinus</taxon>
    </lineage>
</organism>